<evidence type="ECO:0000313" key="3">
    <source>
        <dbReference type="Proteomes" id="UP000624404"/>
    </source>
</evidence>
<name>A0A8H2VVV2_9HELO</name>
<evidence type="ECO:0000313" key="2">
    <source>
        <dbReference type="EMBL" id="CAD6445537.1"/>
    </source>
</evidence>
<keyword evidence="1" id="KW-1133">Transmembrane helix</keyword>
<dbReference type="Proteomes" id="UP000624404">
    <property type="component" value="Unassembled WGS sequence"/>
</dbReference>
<keyword evidence="3" id="KW-1185">Reference proteome</keyword>
<comment type="caution">
    <text evidence="2">The sequence shown here is derived from an EMBL/GenBank/DDBJ whole genome shotgun (WGS) entry which is preliminary data.</text>
</comment>
<keyword evidence="1" id="KW-0472">Membrane</keyword>
<sequence length="145" mass="16285">MESLKMPAAFRIWDSAPPSNIIRFRSLIRWFQYLQIMAYIGGSCSTASTSKTPVPPLLHPSYSSSAFASLFEVARIMTEEENKQPRFMVLACIIHLTIISLLIFFAAFLAGQVNFTPLRADVRALLEIEARYLDRGSISNSCYIG</sequence>
<keyword evidence="1" id="KW-0812">Transmembrane</keyword>
<reference evidence="2" key="1">
    <citation type="submission" date="2020-10" db="EMBL/GenBank/DDBJ databases">
        <authorList>
            <person name="Kusch S."/>
        </authorList>
    </citation>
    <scope>NUCLEOTIDE SEQUENCE</scope>
    <source>
        <strain evidence="2">SwB9</strain>
    </source>
</reference>
<proteinExistence type="predicted"/>
<accession>A0A8H2VVV2</accession>
<dbReference type="AlphaFoldDB" id="A0A8H2VVV2"/>
<gene>
    <name evidence="2" type="ORF">SCLTRI_LOCUS5328</name>
</gene>
<dbReference type="EMBL" id="CAJHIA010000016">
    <property type="protein sequence ID" value="CAD6445537.1"/>
    <property type="molecule type" value="Genomic_DNA"/>
</dbReference>
<evidence type="ECO:0000256" key="1">
    <source>
        <dbReference type="SAM" id="Phobius"/>
    </source>
</evidence>
<protein>
    <submittedName>
        <fullName evidence="2">Ceef68d0-3710-4bb2-9cca-c1c33f96f60d</fullName>
    </submittedName>
</protein>
<organism evidence="2 3">
    <name type="scientific">Sclerotinia trifoliorum</name>
    <dbReference type="NCBI Taxonomy" id="28548"/>
    <lineage>
        <taxon>Eukaryota</taxon>
        <taxon>Fungi</taxon>
        <taxon>Dikarya</taxon>
        <taxon>Ascomycota</taxon>
        <taxon>Pezizomycotina</taxon>
        <taxon>Leotiomycetes</taxon>
        <taxon>Helotiales</taxon>
        <taxon>Sclerotiniaceae</taxon>
        <taxon>Sclerotinia</taxon>
    </lineage>
</organism>
<feature type="transmembrane region" description="Helical" evidence="1">
    <location>
        <begin position="87"/>
        <end position="110"/>
    </location>
</feature>